<dbReference type="Pfam" id="PF02457">
    <property type="entry name" value="DAC"/>
    <property type="match status" value="1"/>
</dbReference>
<evidence type="ECO:0000313" key="12">
    <source>
        <dbReference type="EMBL" id="BAV94288.1"/>
    </source>
</evidence>
<sequence length="257" mass="28876">MNYIDFGVLDIIDIILVAILIYQGYIFLKRKVTLNIFIGALIVIVVWKLVGMLDLVLLNEILDKIVSVGVLILVVVFQQEIRTFLLMIGTSKFTNIPFIMNRFFSDNMVLDLKIDLKAVMDACQLFSSTKTGALIVLERNNNLDDIIQTKIDMNVELNSAILESIFFKNSPLHDGAIIVRGNKIIAVRAVLPVSEKKHIPRNMGLRHRAAVGITEDTDSLVIIVSEESGEISYVTRGAIVRNESVKELFDKIKKEMA</sequence>
<keyword evidence="6 10" id="KW-0547">Nucleotide-binding</keyword>
<organism evidence="12 13">
    <name type="scientific">Ichthyobacterium seriolicida</name>
    <dbReference type="NCBI Taxonomy" id="242600"/>
    <lineage>
        <taxon>Bacteria</taxon>
        <taxon>Pseudomonadati</taxon>
        <taxon>Bacteroidota</taxon>
        <taxon>Flavobacteriia</taxon>
        <taxon>Flavobacteriales</taxon>
        <taxon>Ichthyobacteriaceae</taxon>
        <taxon>Ichthyobacterium</taxon>
    </lineage>
</organism>
<evidence type="ECO:0000256" key="8">
    <source>
        <dbReference type="ARBA" id="ARBA00022989"/>
    </source>
</evidence>
<dbReference type="SUPFAM" id="SSF143597">
    <property type="entry name" value="YojJ-like"/>
    <property type="match status" value="1"/>
</dbReference>
<evidence type="ECO:0000256" key="7">
    <source>
        <dbReference type="ARBA" id="ARBA00022840"/>
    </source>
</evidence>
<dbReference type="PROSITE" id="PS51794">
    <property type="entry name" value="DAC"/>
    <property type="match status" value="1"/>
</dbReference>
<evidence type="ECO:0000256" key="1">
    <source>
        <dbReference type="ARBA" id="ARBA00000877"/>
    </source>
</evidence>
<evidence type="ECO:0000256" key="6">
    <source>
        <dbReference type="ARBA" id="ARBA00022741"/>
    </source>
</evidence>
<dbReference type="RefSeq" id="WP_096685120.1">
    <property type="nucleotide sequence ID" value="NZ_AP014564.1"/>
</dbReference>
<feature type="transmembrane region" description="Helical" evidence="10">
    <location>
        <begin position="6"/>
        <end position="25"/>
    </location>
</feature>
<comment type="similarity">
    <text evidence="10">Belongs to the adenylate cyclase family. DacA/CdaA subfamily.</text>
</comment>
<evidence type="ECO:0000256" key="10">
    <source>
        <dbReference type="HAMAP-Rule" id="MF_01499"/>
    </source>
</evidence>
<proteinExistence type="inferred from homology"/>
<feature type="domain" description="DAC" evidence="11">
    <location>
        <begin position="78"/>
        <end position="245"/>
    </location>
</feature>
<dbReference type="InterPro" id="IPR014046">
    <property type="entry name" value="C-di-AMP_synthase"/>
</dbReference>
<dbReference type="PIRSF" id="PIRSF004793">
    <property type="entry name" value="UCP004793"/>
    <property type="match status" value="1"/>
</dbReference>
<comment type="catalytic activity">
    <reaction evidence="1 10">
        <text>2 ATP = 3',3'-c-di-AMP + 2 diphosphate</text>
        <dbReference type="Rhea" id="RHEA:35655"/>
        <dbReference type="ChEBI" id="CHEBI:30616"/>
        <dbReference type="ChEBI" id="CHEBI:33019"/>
        <dbReference type="ChEBI" id="CHEBI:71500"/>
        <dbReference type="EC" id="2.7.7.85"/>
    </reaction>
</comment>
<evidence type="ECO:0000256" key="2">
    <source>
        <dbReference type="ARBA" id="ARBA00022475"/>
    </source>
</evidence>
<evidence type="ECO:0000256" key="3">
    <source>
        <dbReference type="ARBA" id="ARBA00022679"/>
    </source>
</evidence>
<dbReference type="KEGG" id="ise:JBKA6_0275"/>
<dbReference type="Pfam" id="PF19293">
    <property type="entry name" value="CdaA_N"/>
    <property type="match status" value="1"/>
</dbReference>
<accession>A0A1J1E9T3</accession>
<comment type="caution">
    <text evidence="10">Lacks conserved residue(s) required for the propagation of feature annotation.</text>
</comment>
<protein>
    <recommendedName>
        <fullName evidence="10">Diadenylate cyclase</fullName>
        <shortName evidence="10">DAC</shortName>
        <ecNumber evidence="10">2.7.7.85</ecNumber>
    </recommendedName>
    <alternativeName>
        <fullName evidence="10">Cyclic-di-AMP synthase</fullName>
        <shortName evidence="10">c-di-AMP synthase</shortName>
    </alternativeName>
</protein>
<dbReference type="OrthoDB" id="9807385at2"/>
<keyword evidence="2 10" id="KW-1003">Cell membrane</keyword>
<dbReference type="Proteomes" id="UP000243197">
    <property type="component" value="Chromosome"/>
</dbReference>
<dbReference type="PANTHER" id="PTHR34185">
    <property type="entry name" value="DIADENYLATE CYCLASE"/>
    <property type="match status" value="1"/>
</dbReference>
<dbReference type="PANTHER" id="PTHR34185:SF1">
    <property type="entry name" value="DIADENYLATE CYCLASE"/>
    <property type="match status" value="1"/>
</dbReference>
<evidence type="ECO:0000259" key="11">
    <source>
        <dbReference type="PROSITE" id="PS51794"/>
    </source>
</evidence>
<keyword evidence="13" id="KW-1185">Reference proteome</keyword>
<dbReference type="HAMAP" id="MF_01499">
    <property type="entry name" value="DacA"/>
    <property type="match status" value="1"/>
</dbReference>
<keyword evidence="3 10" id="KW-0808">Transferase</keyword>
<dbReference type="GO" id="GO:0005524">
    <property type="term" value="F:ATP binding"/>
    <property type="evidence" value="ECO:0007669"/>
    <property type="project" value="UniProtKB-UniRule"/>
</dbReference>
<dbReference type="EMBL" id="AP014564">
    <property type="protein sequence ID" value="BAV94288.1"/>
    <property type="molecule type" value="Genomic_DNA"/>
</dbReference>
<evidence type="ECO:0000256" key="5">
    <source>
        <dbReference type="ARBA" id="ARBA00022695"/>
    </source>
</evidence>
<evidence type="ECO:0000256" key="4">
    <source>
        <dbReference type="ARBA" id="ARBA00022692"/>
    </source>
</evidence>
<dbReference type="EC" id="2.7.7.85" evidence="10"/>
<dbReference type="InterPro" id="IPR034701">
    <property type="entry name" value="CdaA"/>
</dbReference>
<dbReference type="GO" id="GO:0006171">
    <property type="term" value="P:cAMP biosynthetic process"/>
    <property type="evidence" value="ECO:0007669"/>
    <property type="project" value="InterPro"/>
</dbReference>
<dbReference type="InterPro" id="IPR050338">
    <property type="entry name" value="DisA"/>
</dbReference>
<dbReference type="Gene3D" id="3.40.1700.10">
    <property type="entry name" value="DNA integrity scanning protein, DisA, N-terminal domain"/>
    <property type="match status" value="1"/>
</dbReference>
<keyword evidence="8 10" id="KW-1133">Transmembrane helix</keyword>
<evidence type="ECO:0000313" key="13">
    <source>
        <dbReference type="Proteomes" id="UP000243197"/>
    </source>
</evidence>
<comment type="subunit">
    <text evidence="10">Probably a homodimer.</text>
</comment>
<keyword evidence="5 10" id="KW-0548">Nucleotidyltransferase</keyword>
<comment type="function">
    <text evidence="10">Catalyzes the condensation of 2 ATP molecules into cyclic di-AMP (c-di-AMP), a second messenger used to regulate differing processes in different bacteria.</text>
</comment>
<dbReference type="InterPro" id="IPR045585">
    <property type="entry name" value="CdaA_N"/>
</dbReference>
<evidence type="ECO:0000256" key="9">
    <source>
        <dbReference type="ARBA" id="ARBA00023136"/>
    </source>
</evidence>
<keyword evidence="9 10" id="KW-0472">Membrane</keyword>
<feature type="transmembrane region" description="Helical" evidence="10">
    <location>
        <begin position="56"/>
        <end position="77"/>
    </location>
</feature>
<dbReference type="GO" id="GO:0004016">
    <property type="term" value="F:adenylate cyclase activity"/>
    <property type="evidence" value="ECO:0007669"/>
    <property type="project" value="UniProtKB-UniRule"/>
</dbReference>
<gene>
    <name evidence="10" type="primary">dacA</name>
    <name evidence="12" type="ORF">JBKA6_0275</name>
</gene>
<name>A0A1J1E9T3_9FLAO</name>
<dbReference type="AlphaFoldDB" id="A0A1J1E9T3"/>
<dbReference type="InterPro" id="IPR036888">
    <property type="entry name" value="DNA_integrity_DisA_N_sf"/>
</dbReference>
<keyword evidence="7 10" id="KW-0067">ATP-binding</keyword>
<feature type="transmembrane region" description="Helical" evidence="10">
    <location>
        <begin position="32"/>
        <end position="50"/>
    </location>
</feature>
<reference evidence="12 13" key="1">
    <citation type="submission" date="2014-03" db="EMBL/GenBank/DDBJ databases">
        <title>complete genome sequence of Flavobacteriaceae bacterium JBKA-6.</title>
        <authorList>
            <person name="Takano T."/>
            <person name="Nakamura Y."/>
            <person name="Takuma S."/>
            <person name="Yasuike M."/>
            <person name="Matsuyama T."/>
            <person name="Sakai T."/>
            <person name="Fujiwara A."/>
            <person name="Kimoto K."/>
            <person name="Fukuda Y."/>
            <person name="Kondo H."/>
            <person name="Hirono I."/>
            <person name="Nakayasu C."/>
        </authorList>
    </citation>
    <scope>NUCLEOTIDE SEQUENCE [LARGE SCALE GENOMIC DNA]</scope>
    <source>
        <strain evidence="12 13">JBKA-6</strain>
    </source>
</reference>
<dbReference type="GO" id="GO:0106408">
    <property type="term" value="F:diadenylate cyclase activity"/>
    <property type="evidence" value="ECO:0007669"/>
    <property type="project" value="UniProtKB-EC"/>
</dbReference>
<dbReference type="InterPro" id="IPR003390">
    <property type="entry name" value="DNA_integrity_scan_DisA_N"/>
</dbReference>
<keyword evidence="4 10" id="KW-0812">Transmembrane</keyword>